<feature type="transmembrane region" description="Helical" evidence="1">
    <location>
        <begin position="35"/>
        <end position="56"/>
    </location>
</feature>
<feature type="transmembrane region" description="Helical" evidence="1">
    <location>
        <begin position="6"/>
        <end position="28"/>
    </location>
</feature>
<protein>
    <submittedName>
        <fullName evidence="2">Uncharacterized protein</fullName>
    </submittedName>
</protein>
<reference evidence="2" key="1">
    <citation type="submission" date="2023-01" db="EMBL/GenBank/DDBJ databases">
        <title>Genome analysis of 13 Lactobacillus isolated from gut of wild boar.</title>
        <authorList>
            <person name="Papp P."/>
            <person name="Libisch B."/>
            <person name="Nagy T."/>
            <person name="Olasz F."/>
        </authorList>
    </citation>
    <scope>NUCLEOTIDE SEQUENCE</scope>
    <source>
        <strain evidence="2">F146</strain>
    </source>
</reference>
<sequence length="246" mass="26876">MNNYFRILGALALFLVLIPVLLGTITVLISRRNKVLTVVIGGFYAQIILGGVGVIIHELSHLLMALLFGHQIVSFRLLHIPNPSNPGDNALGYVNHAWNEHSFYQRVGNVFIGIAPVVGCTLAIIGLTQWLVPGIFELWQAVIAQTEIPQIQLTAGRLILWLILIANIAIGGFDLSSADLENSATGLMMLLAVFLITALILSQFTTGPLVAQTLQNWLAPFYWSMIFALLINLLMLGILSLLSRLG</sequence>
<evidence type="ECO:0000256" key="1">
    <source>
        <dbReference type="SAM" id="Phobius"/>
    </source>
</evidence>
<proteinExistence type="predicted"/>
<feature type="transmembrane region" description="Helical" evidence="1">
    <location>
        <begin position="110"/>
        <end position="132"/>
    </location>
</feature>
<comment type="caution">
    <text evidence="2">The sequence shown here is derived from an EMBL/GenBank/DDBJ whole genome shotgun (WGS) entry which is preliminary data.</text>
</comment>
<dbReference type="RefSeq" id="WP_169461639.1">
    <property type="nucleotide sequence ID" value="NZ_JAQOMV010000011.1"/>
</dbReference>
<dbReference type="AlphaFoldDB" id="A0AAJ1HUL9"/>
<dbReference type="Proteomes" id="UP001220670">
    <property type="component" value="Unassembled WGS sequence"/>
</dbReference>
<gene>
    <name evidence="2" type="ORF">PO250_05040</name>
</gene>
<evidence type="ECO:0000313" key="2">
    <source>
        <dbReference type="EMBL" id="MDC2829671.1"/>
    </source>
</evidence>
<dbReference type="EMBL" id="JAQONE010000021">
    <property type="protein sequence ID" value="MDC2829671.1"/>
    <property type="molecule type" value="Genomic_DNA"/>
</dbReference>
<feature type="transmembrane region" description="Helical" evidence="1">
    <location>
        <begin position="187"/>
        <end position="209"/>
    </location>
</feature>
<keyword evidence="1" id="KW-0812">Transmembrane</keyword>
<evidence type="ECO:0000313" key="3">
    <source>
        <dbReference type="Proteomes" id="UP001220670"/>
    </source>
</evidence>
<keyword evidence="1" id="KW-1133">Transmembrane helix</keyword>
<feature type="transmembrane region" description="Helical" evidence="1">
    <location>
        <begin position="158"/>
        <end position="175"/>
    </location>
</feature>
<organism evidence="2 3">
    <name type="scientific">Limosilactobacillus mucosae</name>
    <name type="common">Lactobacillus mucosae</name>
    <dbReference type="NCBI Taxonomy" id="97478"/>
    <lineage>
        <taxon>Bacteria</taxon>
        <taxon>Bacillati</taxon>
        <taxon>Bacillota</taxon>
        <taxon>Bacilli</taxon>
        <taxon>Lactobacillales</taxon>
        <taxon>Lactobacillaceae</taxon>
        <taxon>Limosilactobacillus</taxon>
    </lineage>
</organism>
<name>A0AAJ1HUL9_LIMMU</name>
<keyword evidence="1" id="KW-0472">Membrane</keyword>
<feature type="transmembrane region" description="Helical" evidence="1">
    <location>
        <begin position="221"/>
        <end position="242"/>
    </location>
</feature>
<accession>A0AAJ1HUL9</accession>